<dbReference type="PROSITE" id="PS50234">
    <property type="entry name" value="VWFA"/>
    <property type="match status" value="1"/>
</dbReference>
<accession>A0A964BNK0</accession>
<evidence type="ECO:0000256" key="1">
    <source>
        <dbReference type="SAM" id="MobiDB-lite"/>
    </source>
</evidence>
<organism evidence="3 4">
    <name type="scientific">Waterburya agarophytonicola KI4</name>
    <dbReference type="NCBI Taxonomy" id="2874699"/>
    <lineage>
        <taxon>Bacteria</taxon>
        <taxon>Bacillati</taxon>
        <taxon>Cyanobacteriota</taxon>
        <taxon>Cyanophyceae</taxon>
        <taxon>Pleurocapsales</taxon>
        <taxon>Hyellaceae</taxon>
        <taxon>Waterburya</taxon>
        <taxon>Waterburya agarophytonicola</taxon>
    </lineage>
</organism>
<feature type="compositionally biased region" description="Low complexity" evidence="1">
    <location>
        <begin position="38"/>
        <end position="62"/>
    </location>
</feature>
<dbReference type="SUPFAM" id="SSF53300">
    <property type="entry name" value="vWA-like"/>
    <property type="match status" value="1"/>
</dbReference>
<feature type="domain" description="VWFA" evidence="2">
    <location>
        <begin position="129"/>
        <end position="374"/>
    </location>
</feature>
<name>A0A964BNK0_9CYAN</name>
<reference evidence="3" key="1">
    <citation type="journal article" date="2021" name="Antonie Van Leeuwenhoek">
        <title>Draft genome and description of Waterburya agarophytonicola gen. nov. sp. nov. (Pleurocapsales, Cyanobacteria): a seaweed symbiont.</title>
        <authorList>
            <person name="Bonthond G."/>
            <person name="Shalygin S."/>
            <person name="Bayer T."/>
            <person name="Weinberger F."/>
        </authorList>
    </citation>
    <scope>NUCLEOTIDE SEQUENCE</scope>
    <source>
        <strain evidence="3">KI4</strain>
    </source>
</reference>
<gene>
    <name evidence="3" type="ORF">I4641_01365</name>
</gene>
<sequence>MFKFIDFQKITAVSILAVLMAGTLISLPAISKNDNNNGHGNNCDGIDSSNPGNGSPNGNNSNHNETDPNVDDEGRGNCSTTQATGVLSPSAVSKTAVVTQTISLDRTITVNMDDLVETITTTAPVEKLDILFLADNTGSMGSAIENVQDNAEDLLETISETYDDVEFGVAKYYGDPQEEIVEYQATGETETRSYRYKSGRRWYTYTWEVPVYERVVVGEVGATGAYQLQDAVGSGTVDDALDAIDDWSASGGDDWPEANFFALHQAATSGGSTNTGYTSGFNTNWRSGAKKIIVWFGDAKSHTDTVSQAEAIQALNDNDVTVIAIHTNTTSASLTDGIDSNSQASTIATETSGQYASVYSSQLANKMEELIELAAVETTTTTTTSPTIDLVFGNEGDTQGLDISYVCTDPLGCNNVKHGDVRTFQMNVTSDVGGNFEFKTIAENVGGAVADNNLAFHFTD</sequence>
<feature type="region of interest" description="Disordered" evidence="1">
    <location>
        <begin position="38"/>
        <end position="85"/>
    </location>
</feature>
<dbReference type="EMBL" id="JADWDC010000002">
    <property type="protein sequence ID" value="MCC0175628.1"/>
    <property type="molecule type" value="Genomic_DNA"/>
</dbReference>
<dbReference type="GO" id="GO:0005737">
    <property type="term" value="C:cytoplasm"/>
    <property type="evidence" value="ECO:0007669"/>
    <property type="project" value="TreeGrafter"/>
</dbReference>
<dbReference type="InterPro" id="IPR002035">
    <property type="entry name" value="VWF_A"/>
</dbReference>
<dbReference type="PANTHER" id="PTHR47763:SF1">
    <property type="entry name" value="DUF659 DOMAIN-CONTAINING PROTEIN"/>
    <property type="match status" value="1"/>
</dbReference>
<dbReference type="AlphaFoldDB" id="A0A964BNK0"/>
<evidence type="ECO:0000259" key="2">
    <source>
        <dbReference type="PROSITE" id="PS50234"/>
    </source>
</evidence>
<dbReference type="InterPro" id="IPR052969">
    <property type="entry name" value="Thr-specific_kinase-like"/>
</dbReference>
<proteinExistence type="predicted"/>
<dbReference type="Gene3D" id="3.40.50.410">
    <property type="entry name" value="von Willebrand factor, type A domain"/>
    <property type="match status" value="2"/>
</dbReference>
<protein>
    <submittedName>
        <fullName evidence="3">VWA domain-containing protein</fullName>
    </submittedName>
</protein>
<dbReference type="PANTHER" id="PTHR47763">
    <property type="entry name" value="ALPHA-PROTEIN KINASE VWKA"/>
    <property type="match status" value="1"/>
</dbReference>
<evidence type="ECO:0000313" key="4">
    <source>
        <dbReference type="Proteomes" id="UP000729733"/>
    </source>
</evidence>
<dbReference type="InterPro" id="IPR036465">
    <property type="entry name" value="vWFA_dom_sf"/>
</dbReference>
<dbReference type="RefSeq" id="WP_229638630.1">
    <property type="nucleotide sequence ID" value="NZ_JADWDC010000002.1"/>
</dbReference>
<comment type="caution">
    <text evidence="3">The sequence shown here is derived from an EMBL/GenBank/DDBJ whole genome shotgun (WGS) entry which is preliminary data.</text>
</comment>
<dbReference type="Proteomes" id="UP000729733">
    <property type="component" value="Unassembled WGS sequence"/>
</dbReference>
<evidence type="ECO:0000313" key="3">
    <source>
        <dbReference type="EMBL" id="MCC0175628.1"/>
    </source>
</evidence>
<dbReference type="GO" id="GO:0004674">
    <property type="term" value="F:protein serine/threonine kinase activity"/>
    <property type="evidence" value="ECO:0007669"/>
    <property type="project" value="TreeGrafter"/>
</dbReference>
<keyword evidence="4" id="KW-1185">Reference proteome</keyword>